<organism evidence="18 19">
    <name type="scientific">Dimargaris verticillata</name>
    <dbReference type="NCBI Taxonomy" id="2761393"/>
    <lineage>
        <taxon>Eukaryota</taxon>
        <taxon>Fungi</taxon>
        <taxon>Fungi incertae sedis</taxon>
        <taxon>Zoopagomycota</taxon>
        <taxon>Kickxellomycotina</taxon>
        <taxon>Dimargaritomycetes</taxon>
        <taxon>Dimargaritales</taxon>
        <taxon>Dimargaritaceae</taxon>
        <taxon>Dimargaris</taxon>
    </lineage>
</organism>
<feature type="compositionally biased region" description="Basic and acidic residues" evidence="16">
    <location>
        <begin position="24"/>
        <end position="33"/>
    </location>
</feature>
<evidence type="ECO:0000256" key="3">
    <source>
        <dbReference type="ARBA" id="ARBA00004123"/>
    </source>
</evidence>
<keyword evidence="8" id="KW-0539">Nucleus</keyword>
<reference evidence="18" key="1">
    <citation type="submission" date="2022-07" db="EMBL/GenBank/DDBJ databases">
        <title>Phylogenomic reconstructions and comparative analyses of Kickxellomycotina fungi.</title>
        <authorList>
            <person name="Reynolds N.K."/>
            <person name="Stajich J.E."/>
            <person name="Barry K."/>
            <person name="Grigoriev I.V."/>
            <person name="Crous P."/>
            <person name="Smith M.E."/>
        </authorList>
    </citation>
    <scope>NUCLEOTIDE SEQUENCE</scope>
    <source>
        <strain evidence="18">RSA 567</strain>
    </source>
</reference>
<feature type="region of interest" description="Disordered" evidence="16">
    <location>
        <begin position="1"/>
        <end position="94"/>
    </location>
</feature>
<dbReference type="InterPro" id="IPR041708">
    <property type="entry name" value="PUS1/PUS2-like"/>
</dbReference>
<dbReference type="SUPFAM" id="SSF55120">
    <property type="entry name" value="Pseudouridine synthase"/>
    <property type="match status" value="1"/>
</dbReference>
<dbReference type="GO" id="GO:0005634">
    <property type="term" value="C:nucleus"/>
    <property type="evidence" value="ECO:0007669"/>
    <property type="project" value="UniProtKB-SubCell"/>
</dbReference>
<dbReference type="Proteomes" id="UP001151582">
    <property type="component" value="Unassembled WGS sequence"/>
</dbReference>
<evidence type="ECO:0000256" key="9">
    <source>
        <dbReference type="ARBA" id="ARBA00036943"/>
    </source>
</evidence>
<feature type="region of interest" description="Disordered" evidence="16">
    <location>
        <begin position="448"/>
        <end position="468"/>
    </location>
</feature>
<dbReference type="GO" id="GO:0003723">
    <property type="term" value="F:RNA binding"/>
    <property type="evidence" value="ECO:0007669"/>
    <property type="project" value="InterPro"/>
</dbReference>
<evidence type="ECO:0000259" key="17">
    <source>
        <dbReference type="Pfam" id="PF01416"/>
    </source>
</evidence>
<dbReference type="InterPro" id="IPR020103">
    <property type="entry name" value="PsdUridine_synth_cat_dom_sf"/>
</dbReference>
<dbReference type="Pfam" id="PF01416">
    <property type="entry name" value="PseudoU_synth_1"/>
    <property type="match status" value="1"/>
</dbReference>
<dbReference type="InterPro" id="IPR001406">
    <property type="entry name" value="PsdUridine_synth_TruA"/>
</dbReference>
<feature type="compositionally biased region" description="Basic residues" evidence="16">
    <location>
        <begin position="60"/>
        <end position="73"/>
    </location>
</feature>
<evidence type="ECO:0000256" key="8">
    <source>
        <dbReference type="ARBA" id="ARBA00023242"/>
    </source>
</evidence>
<comment type="catalytic activity">
    <reaction evidence="1">
        <text>a uridine in mRNA = a pseudouridine in mRNA</text>
        <dbReference type="Rhea" id="RHEA:56644"/>
        <dbReference type="Rhea" id="RHEA-COMP:14658"/>
        <dbReference type="Rhea" id="RHEA-COMP:14659"/>
        <dbReference type="ChEBI" id="CHEBI:65314"/>
        <dbReference type="ChEBI" id="CHEBI:65315"/>
    </reaction>
</comment>
<evidence type="ECO:0000256" key="15">
    <source>
        <dbReference type="PIRSR" id="PIRSR641708-2"/>
    </source>
</evidence>
<dbReference type="GO" id="GO:0031119">
    <property type="term" value="P:tRNA pseudouridine synthesis"/>
    <property type="evidence" value="ECO:0007669"/>
    <property type="project" value="InterPro"/>
</dbReference>
<evidence type="ECO:0000256" key="13">
    <source>
        <dbReference type="ARBA" id="ARBA00080858"/>
    </source>
</evidence>
<evidence type="ECO:0000256" key="11">
    <source>
        <dbReference type="ARBA" id="ARBA00073968"/>
    </source>
</evidence>
<evidence type="ECO:0000256" key="6">
    <source>
        <dbReference type="ARBA" id="ARBA00022694"/>
    </source>
</evidence>
<evidence type="ECO:0000256" key="7">
    <source>
        <dbReference type="ARBA" id="ARBA00023235"/>
    </source>
</evidence>
<dbReference type="GO" id="GO:0006397">
    <property type="term" value="P:mRNA processing"/>
    <property type="evidence" value="ECO:0007669"/>
    <property type="project" value="UniProtKB-KW"/>
</dbReference>
<evidence type="ECO:0000256" key="1">
    <source>
        <dbReference type="ARBA" id="ARBA00001166"/>
    </source>
</evidence>
<dbReference type="FunFam" id="3.30.70.580:FF:000002">
    <property type="entry name" value="tRNA pseudouridine synthase"/>
    <property type="match status" value="1"/>
</dbReference>
<evidence type="ECO:0000256" key="5">
    <source>
        <dbReference type="ARBA" id="ARBA00022664"/>
    </source>
</evidence>
<dbReference type="AlphaFoldDB" id="A0A9W8B8B4"/>
<dbReference type="EMBL" id="JANBQB010000247">
    <property type="protein sequence ID" value="KAJ1978947.1"/>
    <property type="molecule type" value="Genomic_DNA"/>
</dbReference>
<comment type="similarity">
    <text evidence="4">Belongs to the tRNA pseudouridine synthase TruA family.</text>
</comment>
<comment type="subcellular location">
    <subcellularLocation>
        <location evidence="3">Nucleus</location>
    </subcellularLocation>
</comment>
<sequence length="468" mass="51527">MAIETGPEGPSVATLPPLQAEPEVPLKRAKLDPEPEPATPTPALANAEEPAQAKPTPLSKKAKKAQQNRRPNRQRVPSTQSDTEADPNKPGRLPKRKVALMMGFCGTGYQGMQVNPGSKTIEGDLYQALVAAGAVSQDNANDVKKVNFVRAARTDKGVHAAGQVVSLKMIVDLPDIVAKINAALPDQIRVWGFVRSLKSFNARFACDSRIYEYMLPTYVFAPPRPKPDLSSLPEGELPKSTPEELTALRAYRIAPEMVEQVRQALQQYVGTCNYHNFTISKKFSDPSAKRVIRSFTCSAPMLIDGTEWLSLKVHGQSFMMHQIRKMVGLVILLVRGQMPLDLIPQTMKDFKINIPKAPGLGLLLEQTVFEAYSKRAVDLGSNVVSFASYQDQIDAFKQEFIYAQITREEMSAAVFDGWVRHIEAFPEYFPFLSSGGKVIGEDCLSRPRHTSVADPAGSDDEAEAEDDS</sequence>
<dbReference type="InterPro" id="IPR020097">
    <property type="entry name" value="PsdUridine_synth_TruA_a/b_dom"/>
</dbReference>
<dbReference type="FunFam" id="3.30.70.660:FF:000002">
    <property type="entry name" value="tRNA pseudouridine synthase"/>
    <property type="match status" value="1"/>
</dbReference>
<keyword evidence="5" id="KW-0507">mRNA processing</keyword>
<feature type="compositionally biased region" description="Acidic residues" evidence="16">
    <location>
        <begin position="457"/>
        <end position="468"/>
    </location>
</feature>
<dbReference type="Gene3D" id="3.30.70.660">
    <property type="entry name" value="Pseudouridine synthase I, catalytic domain, C-terminal subdomain"/>
    <property type="match status" value="1"/>
</dbReference>
<keyword evidence="7" id="KW-0413">Isomerase</keyword>
<evidence type="ECO:0000256" key="10">
    <source>
        <dbReference type="ARBA" id="ARBA00053072"/>
    </source>
</evidence>
<feature type="binding site" evidence="15">
    <location>
        <position position="211"/>
    </location>
    <ligand>
        <name>substrate</name>
    </ligand>
</feature>
<dbReference type="OrthoDB" id="10256309at2759"/>
<evidence type="ECO:0000256" key="14">
    <source>
        <dbReference type="PIRSR" id="PIRSR641708-1"/>
    </source>
</evidence>
<name>A0A9W8B8B4_9FUNG</name>
<dbReference type="InterPro" id="IPR020095">
    <property type="entry name" value="PsdUridine_synth_TruA_C"/>
</dbReference>
<comment type="function">
    <text evidence="10">Formation of pseudouridine at positions 27 and 28 in the anticodon stem and loop of transfer RNAs; at positions 34 and 36 of intron-containing precursor tRNA(Ile) and at position 35 in the intron-containing tRNA(Tyr). Catalyzes pseudouridylation at position 44 in U2 snRNA. Also catalyzes pseudouridylation of mRNAs.</text>
</comment>
<dbReference type="GO" id="GO:0031120">
    <property type="term" value="P:snRNA pseudouridine synthesis"/>
    <property type="evidence" value="ECO:0007669"/>
    <property type="project" value="UniProtKB-ARBA"/>
</dbReference>
<evidence type="ECO:0000256" key="16">
    <source>
        <dbReference type="SAM" id="MobiDB-lite"/>
    </source>
</evidence>
<protein>
    <recommendedName>
        <fullName evidence="11">tRNA pseudouridine synthase 1</fullName>
    </recommendedName>
    <alternativeName>
        <fullName evidence="12">tRNA pseudouridylate synthase 1</fullName>
    </alternativeName>
    <alternativeName>
        <fullName evidence="13">tRNA-uridine isomerase 1</fullName>
    </alternativeName>
</protein>
<dbReference type="GO" id="GO:1990481">
    <property type="term" value="P:mRNA pseudouridine synthesis"/>
    <property type="evidence" value="ECO:0007669"/>
    <property type="project" value="TreeGrafter"/>
</dbReference>
<comment type="catalytic activity">
    <reaction evidence="2">
        <text>uridine in snRNA = pseudouridine in snRNA</text>
        <dbReference type="Rhea" id="RHEA:51124"/>
        <dbReference type="Rhea" id="RHEA-COMP:12891"/>
        <dbReference type="Rhea" id="RHEA-COMP:12892"/>
        <dbReference type="ChEBI" id="CHEBI:65314"/>
        <dbReference type="ChEBI" id="CHEBI:65315"/>
    </reaction>
</comment>
<dbReference type="CDD" id="cd02568">
    <property type="entry name" value="PseudoU_synth_PUS1_PUS2"/>
    <property type="match status" value="1"/>
</dbReference>
<evidence type="ECO:0000256" key="4">
    <source>
        <dbReference type="ARBA" id="ARBA00009375"/>
    </source>
</evidence>
<keyword evidence="6" id="KW-0819">tRNA processing</keyword>
<evidence type="ECO:0000313" key="18">
    <source>
        <dbReference type="EMBL" id="KAJ1978947.1"/>
    </source>
</evidence>
<dbReference type="PANTHER" id="PTHR11142">
    <property type="entry name" value="PSEUDOURIDYLATE SYNTHASE"/>
    <property type="match status" value="1"/>
</dbReference>
<accession>A0A9W8B8B4</accession>
<evidence type="ECO:0000313" key="19">
    <source>
        <dbReference type="Proteomes" id="UP001151582"/>
    </source>
</evidence>
<feature type="compositionally biased region" description="Low complexity" evidence="16">
    <location>
        <begin position="41"/>
        <end position="50"/>
    </location>
</feature>
<dbReference type="InterPro" id="IPR020094">
    <property type="entry name" value="TruA/RsuA/RluB/E/F_N"/>
</dbReference>
<feature type="domain" description="Pseudouridine synthase I TruA alpha/beta" evidence="17">
    <location>
        <begin position="264"/>
        <end position="369"/>
    </location>
</feature>
<dbReference type="NCBIfam" id="TIGR00071">
    <property type="entry name" value="hisT_truA"/>
    <property type="match status" value="1"/>
</dbReference>
<evidence type="ECO:0000256" key="2">
    <source>
        <dbReference type="ARBA" id="ARBA00001832"/>
    </source>
</evidence>
<dbReference type="Gene3D" id="3.30.70.580">
    <property type="entry name" value="Pseudouridine synthase I, catalytic domain, N-terminal subdomain"/>
    <property type="match status" value="1"/>
</dbReference>
<evidence type="ECO:0000256" key="12">
    <source>
        <dbReference type="ARBA" id="ARBA00079072"/>
    </source>
</evidence>
<comment type="caution">
    <text evidence="18">The sequence shown here is derived from an EMBL/GenBank/DDBJ whole genome shotgun (WGS) entry which is preliminary data.</text>
</comment>
<proteinExistence type="inferred from homology"/>
<keyword evidence="19" id="KW-1185">Reference proteome</keyword>
<comment type="catalytic activity">
    <reaction evidence="9">
        <text>a uridine in tRNA = a pseudouridine in tRNA</text>
        <dbReference type="Rhea" id="RHEA:54572"/>
        <dbReference type="Rhea" id="RHEA-COMP:13339"/>
        <dbReference type="Rhea" id="RHEA-COMP:13934"/>
        <dbReference type="ChEBI" id="CHEBI:65314"/>
        <dbReference type="ChEBI" id="CHEBI:65315"/>
    </reaction>
</comment>
<gene>
    <name evidence="18" type="primary">PUS1</name>
    <name evidence="18" type="ORF">H4R34_003018</name>
</gene>
<feature type="active site" description="Nucleophile" evidence="14">
    <location>
        <position position="155"/>
    </location>
</feature>
<dbReference type="PANTHER" id="PTHR11142:SF4">
    <property type="entry name" value="PSEUDOURIDYLATE SYNTHASE 1 HOMOLOG"/>
    <property type="match status" value="1"/>
</dbReference>
<dbReference type="GO" id="GO:0009982">
    <property type="term" value="F:pseudouridine synthase activity"/>
    <property type="evidence" value="ECO:0007669"/>
    <property type="project" value="InterPro"/>
</dbReference>